<dbReference type="OrthoDB" id="361760at2"/>
<dbReference type="EMBL" id="RJQC01000001">
    <property type="protein sequence ID" value="RNM31198.1"/>
    <property type="molecule type" value="Genomic_DNA"/>
</dbReference>
<sequence>MPNKNRAAIFQSFDSLKGLKELLAQQEKIIVKPKILDEDARDELDRQIHLIQPGMIVCITYYDGQHYIQKEGMVSKLDLNEKYMQIVKQKIPLIAIIEIEGAGLERPL</sequence>
<comment type="caution">
    <text evidence="1">The sequence shown here is derived from an EMBL/GenBank/DDBJ whole genome shotgun (WGS) entry which is preliminary data.</text>
</comment>
<evidence type="ECO:0008006" key="3">
    <source>
        <dbReference type="Google" id="ProtNLM"/>
    </source>
</evidence>
<dbReference type="Proteomes" id="UP000276568">
    <property type="component" value="Unassembled WGS sequence"/>
</dbReference>
<dbReference type="InterPro" id="IPR014962">
    <property type="entry name" value="YolD"/>
</dbReference>
<name>A0A3N0I2P2_9FIRM</name>
<organism evidence="1 2">
    <name type="scientific">Absicoccus porci</name>
    <dbReference type="NCBI Taxonomy" id="2486576"/>
    <lineage>
        <taxon>Bacteria</taxon>
        <taxon>Bacillati</taxon>
        <taxon>Bacillota</taxon>
        <taxon>Erysipelotrichia</taxon>
        <taxon>Erysipelotrichales</taxon>
        <taxon>Erysipelotrichaceae</taxon>
        <taxon>Absicoccus</taxon>
    </lineage>
</organism>
<dbReference type="AlphaFoldDB" id="A0A3N0I2P2"/>
<gene>
    <name evidence="1" type="ORF">EDX97_01110</name>
</gene>
<evidence type="ECO:0000313" key="2">
    <source>
        <dbReference type="Proteomes" id="UP000276568"/>
    </source>
</evidence>
<keyword evidence="2" id="KW-1185">Reference proteome</keyword>
<dbReference type="Pfam" id="PF08863">
    <property type="entry name" value="YolD"/>
    <property type="match status" value="1"/>
</dbReference>
<proteinExistence type="predicted"/>
<reference evidence="1 2" key="1">
    <citation type="submission" date="2018-11" db="EMBL/GenBank/DDBJ databases">
        <title>Clostridium sp. nov., a member of the family Erysipelotrichaceae isolated from pig faeces.</title>
        <authorList>
            <person name="Chang Y.-H."/>
        </authorList>
    </citation>
    <scope>NUCLEOTIDE SEQUENCE [LARGE SCALE GENOMIC DNA]</scope>
    <source>
        <strain evidence="1 2">YH-panp20</strain>
    </source>
</reference>
<evidence type="ECO:0000313" key="1">
    <source>
        <dbReference type="EMBL" id="RNM31198.1"/>
    </source>
</evidence>
<protein>
    <recommendedName>
        <fullName evidence="3">YolD-like family protein</fullName>
    </recommendedName>
</protein>
<dbReference type="RefSeq" id="WP_128519363.1">
    <property type="nucleotide sequence ID" value="NZ_CAUWBR010000033.1"/>
</dbReference>
<accession>A0A3N0I2P2</accession>